<accession>A0A226HYX7</accession>
<evidence type="ECO:0000313" key="3">
    <source>
        <dbReference type="Proteomes" id="UP000198336"/>
    </source>
</evidence>
<name>A0A226HYX7_9FLAO</name>
<proteinExistence type="predicted"/>
<dbReference type="AlphaFoldDB" id="A0A226HYX7"/>
<gene>
    <name evidence="2" type="ORF">B0A75_11745</name>
</gene>
<evidence type="ECO:0000313" key="2">
    <source>
        <dbReference type="EMBL" id="OXA99312.1"/>
    </source>
</evidence>
<reference evidence="2 3" key="1">
    <citation type="submission" date="2016-11" db="EMBL/GenBank/DDBJ databases">
        <title>Whole genomes of Flavobacteriaceae.</title>
        <authorList>
            <person name="Stine C."/>
            <person name="Li C."/>
            <person name="Tadesse D."/>
        </authorList>
    </citation>
    <scope>NUCLEOTIDE SEQUENCE [LARGE SCALE GENOMIC DNA]</scope>
    <source>
        <strain evidence="2 3">CCUG 59446</strain>
    </source>
</reference>
<dbReference type="EMBL" id="MUHA01000015">
    <property type="protein sequence ID" value="OXA99312.1"/>
    <property type="molecule type" value="Genomic_DNA"/>
</dbReference>
<feature type="compositionally biased region" description="Polar residues" evidence="1">
    <location>
        <begin position="383"/>
        <end position="392"/>
    </location>
</feature>
<evidence type="ECO:0000256" key="1">
    <source>
        <dbReference type="SAM" id="MobiDB-lite"/>
    </source>
</evidence>
<protein>
    <submittedName>
        <fullName evidence="2">Uncharacterized protein</fullName>
    </submittedName>
</protein>
<sequence>MKQKIQKIIILSIVMIISVTFLRCQKDDDSSNQQQSKIQTVTLDEAKNFLTNSKINSFGKSANNKFENLEFDKISQEKINGTNQLLTVIPLATNNNLQNDRVLLLKVENEIKSAVFTMYPDENSVIGSFSGTLFSYSLDGNFISGYRAKNGVIVSYFVENNTVKSTSGKAIRLNEVVVENNYQLVYALDMFGSYSLFGNNNMYGGGYNDYNGVEYYSWDAGREIFSADLTDVIMPPPPKLPISDIKKFLSCLNTAASANLTVYAEKTNLAKVNVGHAFISISQGNNVMIYGFYPENGYDKSFSGPGIMGENGEHAYDVSGNIGQITPQQLQKIISLSEKYQNSWYDLDANNCSDFTADVLNIVGVASNNSFETPVTVANTLQKVPNHTSNPSYAPKTKRTCP</sequence>
<feature type="region of interest" description="Disordered" evidence="1">
    <location>
        <begin position="383"/>
        <end position="402"/>
    </location>
</feature>
<comment type="caution">
    <text evidence="2">The sequence shown here is derived from an EMBL/GenBank/DDBJ whole genome shotgun (WGS) entry which is preliminary data.</text>
</comment>
<organism evidence="2 3">
    <name type="scientific">Flavobacterium oncorhynchi</name>
    <dbReference type="NCBI Taxonomy" id="728056"/>
    <lineage>
        <taxon>Bacteria</taxon>
        <taxon>Pseudomonadati</taxon>
        <taxon>Bacteroidota</taxon>
        <taxon>Flavobacteriia</taxon>
        <taxon>Flavobacteriales</taxon>
        <taxon>Flavobacteriaceae</taxon>
        <taxon>Flavobacterium</taxon>
    </lineage>
</organism>
<dbReference type="Proteomes" id="UP000198336">
    <property type="component" value="Unassembled WGS sequence"/>
</dbReference>
<keyword evidence="3" id="KW-1185">Reference proteome</keyword>
<dbReference type="RefSeq" id="WP_089054475.1">
    <property type="nucleotide sequence ID" value="NZ_MUHA01000015.1"/>
</dbReference>